<keyword evidence="2" id="KW-1185">Reference proteome</keyword>
<comment type="caution">
    <text evidence="1">The sequence shown here is derived from an EMBL/GenBank/DDBJ whole genome shotgun (WGS) entry which is preliminary data.</text>
</comment>
<reference evidence="1" key="1">
    <citation type="submission" date="2023-10" db="EMBL/GenBank/DDBJ databases">
        <authorList>
            <person name="Hackl T."/>
        </authorList>
    </citation>
    <scope>NUCLEOTIDE SEQUENCE</scope>
</reference>
<sequence length="114" mass="12816">MAQAEPQDTATSIVFSNDAQDKRATNLAWQVLPKTIHDVRGHVSSFSLDANEFAFRNHHSVLGDFLDISKDVVTSKYLPDVENISTEELGTVDKVFFFDWRVQQFTNNGLITLG</sequence>
<accession>A0AAI8VNH0</accession>
<proteinExistence type="predicted"/>
<dbReference type="EMBL" id="CAUWAG010000010">
    <property type="protein sequence ID" value="CAJ2507837.1"/>
    <property type="molecule type" value="Genomic_DNA"/>
</dbReference>
<evidence type="ECO:0000313" key="2">
    <source>
        <dbReference type="Proteomes" id="UP001295740"/>
    </source>
</evidence>
<evidence type="ECO:0000313" key="1">
    <source>
        <dbReference type="EMBL" id="CAJ2507837.1"/>
    </source>
</evidence>
<dbReference type="Proteomes" id="UP001295740">
    <property type="component" value="Unassembled WGS sequence"/>
</dbReference>
<gene>
    <name evidence="1" type="ORF">KHLLAP_LOCUS8305</name>
</gene>
<protein>
    <submittedName>
        <fullName evidence="1">Uu.00g090230.m01.CDS01</fullName>
    </submittedName>
</protein>
<name>A0AAI8VNH0_9PEZI</name>
<organism evidence="1 2">
    <name type="scientific">Anthostomella pinea</name>
    <dbReference type="NCBI Taxonomy" id="933095"/>
    <lineage>
        <taxon>Eukaryota</taxon>
        <taxon>Fungi</taxon>
        <taxon>Dikarya</taxon>
        <taxon>Ascomycota</taxon>
        <taxon>Pezizomycotina</taxon>
        <taxon>Sordariomycetes</taxon>
        <taxon>Xylariomycetidae</taxon>
        <taxon>Xylariales</taxon>
        <taxon>Xylariaceae</taxon>
        <taxon>Anthostomella</taxon>
    </lineage>
</organism>
<dbReference type="AlphaFoldDB" id="A0AAI8VNH0"/>